<feature type="transmembrane region" description="Helical" evidence="6">
    <location>
        <begin position="12"/>
        <end position="37"/>
    </location>
</feature>
<comment type="similarity">
    <text evidence="2">Belongs to the drug/metabolite transporter (DMT) superfamily. 10 TMS drug/metabolite exporter (DME) (TC 2.A.7.3) family.</text>
</comment>
<dbReference type="PANTHER" id="PTHR22911">
    <property type="entry name" value="ACYL-MALONYL CONDENSING ENZYME-RELATED"/>
    <property type="match status" value="1"/>
</dbReference>
<feature type="transmembrane region" description="Helical" evidence="6">
    <location>
        <begin position="269"/>
        <end position="286"/>
    </location>
</feature>
<feature type="transmembrane region" description="Helical" evidence="6">
    <location>
        <begin position="154"/>
        <end position="175"/>
    </location>
</feature>
<keyword evidence="4 6" id="KW-1133">Transmembrane helix</keyword>
<evidence type="ECO:0000256" key="1">
    <source>
        <dbReference type="ARBA" id="ARBA00004141"/>
    </source>
</evidence>
<feature type="domain" description="EamA" evidence="7">
    <location>
        <begin position="13"/>
        <end position="142"/>
    </location>
</feature>
<dbReference type="EMBL" id="JAHWZX010000012">
    <property type="protein sequence ID" value="MBW4331662.1"/>
    <property type="molecule type" value="Genomic_DNA"/>
</dbReference>
<comment type="caution">
    <text evidence="8">The sequence shown here is derived from an EMBL/GenBank/DDBJ whole genome shotgun (WGS) entry which is preliminary data.</text>
</comment>
<sequence length="301" mass="31631">MTPDRETSAPMAFLIASIGIATFSMMDAAMKSATIAIGVYNAMLWRNLAIAVLAGAVHFARWPGWPARTAMRLHIVRGCVALAMALLFFWGLARVPMAQAISLSYIAPLVAILLAAVLLGEAVRRASVAGSLFALGGVVVILIGQGRAGMGDDALWGAAAILCSALCYGWNIILARQQALVAGPSEVAFWQTFVALCLLALAAPWLVIVPPAAQIPALGMAGLLATVSLMLLAWAYGRAGASYLAPSEYTSFLWAALFGWLFFGETVTAWTIGGAGLIVAGCIRAARRRPKPFAQAETIIP</sequence>
<comment type="subcellular location">
    <subcellularLocation>
        <location evidence="1">Membrane</location>
        <topology evidence="1">Multi-pass membrane protein</topology>
    </subcellularLocation>
</comment>
<evidence type="ECO:0000259" key="7">
    <source>
        <dbReference type="Pfam" id="PF00892"/>
    </source>
</evidence>
<protein>
    <submittedName>
        <fullName evidence="8">DMT family transporter</fullName>
    </submittedName>
</protein>
<feature type="transmembrane region" description="Helical" evidence="6">
    <location>
        <begin position="126"/>
        <end position="148"/>
    </location>
</feature>
<keyword evidence="9" id="KW-1185">Reference proteome</keyword>
<evidence type="ECO:0000313" key="8">
    <source>
        <dbReference type="EMBL" id="MBW4331662.1"/>
    </source>
</evidence>
<feature type="transmembrane region" description="Helical" evidence="6">
    <location>
        <begin position="215"/>
        <end position="236"/>
    </location>
</feature>
<organism evidence="8 9">
    <name type="scientific">Stakelama flava</name>
    <dbReference type="NCBI Taxonomy" id="2860338"/>
    <lineage>
        <taxon>Bacteria</taxon>
        <taxon>Pseudomonadati</taxon>
        <taxon>Pseudomonadota</taxon>
        <taxon>Alphaproteobacteria</taxon>
        <taxon>Sphingomonadales</taxon>
        <taxon>Sphingomonadaceae</taxon>
        <taxon>Stakelama</taxon>
    </lineage>
</organism>
<accession>A0ABS6XN77</accession>
<dbReference type="Pfam" id="PF00892">
    <property type="entry name" value="EamA"/>
    <property type="match status" value="2"/>
</dbReference>
<evidence type="ECO:0000313" key="9">
    <source>
        <dbReference type="Proteomes" id="UP001197214"/>
    </source>
</evidence>
<evidence type="ECO:0000256" key="3">
    <source>
        <dbReference type="ARBA" id="ARBA00022692"/>
    </source>
</evidence>
<feature type="transmembrane region" description="Helical" evidence="6">
    <location>
        <begin position="74"/>
        <end position="93"/>
    </location>
</feature>
<evidence type="ECO:0000256" key="2">
    <source>
        <dbReference type="ARBA" id="ARBA00009853"/>
    </source>
</evidence>
<feature type="transmembrane region" description="Helical" evidence="6">
    <location>
        <begin position="243"/>
        <end position="263"/>
    </location>
</feature>
<dbReference type="PANTHER" id="PTHR22911:SF6">
    <property type="entry name" value="SOLUTE CARRIER FAMILY 35 MEMBER G1"/>
    <property type="match status" value="1"/>
</dbReference>
<reference evidence="8 9" key="1">
    <citation type="submission" date="2021-07" db="EMBL/GenBank/DDBJ databases">
        <title>Stakelama flava sp. nov., a novel endophytic bacterium isolated from branch of Kandelia candel.</title>
        <authorList>
            <person name="Tuo L."/>
        </authorList>
    </citation>
    <scope>NUCLEOTIDE SEQUENCE [LARGE SCALE GENOMIC DNA]</scope>
    <source>
        <strain evidence="8 9">CBK3Z-3</strain>
    </source>
</reference>
<evidence type="ECO:0000256" key="5">
    <source>
        <dbReference type="ARBA" id="ARBA00023136"/>
    </source>
</evidence>
<name>A0ABS6XN77_9SPHN</name>
<gene>
    <name evidence="8" type="ORF">KY084_12360</name>
</gene>
<dbReference type="InterPro" id="IPR000620">
    <property type="entry name" value="EamA_dom"/>
</dbReference>
<feature type="domain" description="EamA" evidence="7">
    <location>
        <begin position="156"/>
        <end position="283"/>
    </location>
</feature>
<dbReference type="Proteomes" id="UP001197214">
    <property type="component" value="Unassembled WGS sequence"/>
</dbReference>
<keyword evidence="5 6" id="KW-0472">Membrane</keyword>
<feature type="transmembrane region" description="Helical" evidence="6">
    <location>
        <begin position="43"/>
        <end position="62"/>
    </location>
</feature>
<evidence type="ECO:0000256" key="6">
    <source>
        <dbReference type="SAM" id="Phobius"/>
    </source>
</evidence>
<proteinExistence type="inferred from homology"/>
<keyword evidence="3 6" id="KW-0812">Transmembrane</keyword>
<feature type="transmembrane region" description="Helical" evidence="6">
    <location>
        <begin position="99"/>
        <end position="119"/>
    </location>
</feature>
<feature type="transmembrane region" description="Helical" evidence="6">
    <location>
        <begin position="187"/>
        <end position="209"/>
    </location>
</feature>
<evidence type="ECO:0000256" key="4">
    <source>
        <dbReference type="ARBA" id="ARBA00022989"/>
    </source>
</evidence>